<dbReference type="EMBL" id="PGOL01000340">
    <property type="protein sequence ID" value="PKI72128.1"/>
    <property type="molecule type" value="Genomic_DNA"/>
</dbReference>
<accession>A0A2I0KUH5</accession>
<organism evidence="2 3">
    <name type="scientific">Punica granatum</name>
    <name type="common">Pomegranate</name>
    <dbReference type="NCBI Taxonomy" id="22663"/>
    <lineage>
        <taxon>Eukaryota</taxon>
        <taxon>Viridiplantae</taxon>
        <taxon>Streptophyta</taxon>
        <taxon>Embryophyta</taxon>
        <taxon>Tracheophyta</taxon>
        <taxon>Spermatophyta</taxon>
        <taxon>Magnoliopsida</taxon>
        <taxon>eudicotyledons</taxon>
        <taxon>Gunneridae</taxon>
        <taxon>Pentapetalae</taxon>
        <taxon>rosids</taxon>
        <taxon>malvids</taxon>
        <taxon>Myrtales</taxon>
        <taxon>Lythraceae</taxon>
        <taxon>Punica</taxon>
    </lineage>
</organism>
<feature type="chain" id="PRO_5014194616" evidence="1">
    <location>
        <begin position="22"/>
        <end position="230"/>
    </location>
</feature>
<comment type="caution">
    <text evidence="2">The sequence shown here is derived from an EMBL/GenBank/DDBJ whole genome shotgun (WGS) entry which is preliminary data.</text>
</comment>
<dbReference type="AlphaFoldDB" id="A0A2I0KUH5"/>
<proteinExistence type="predicted"/>
<protein>
    <submittedName>
        <fullName evidence="2">Uncharacterized protein</fullName>
    </submittedName>
</protein>
<gene>
    <name evidence="2" type="ORF">CRG98_007515</name>
</gene>
<feature type="signal peptide" evidence="1">
    <location>
        <begin position="1"/>
        <end position="21"/>
    </location>
</feature>
<dbReference type="Proteomes" id="UP000233551">
    <property type="component" value="Unassembled WGS sequence"/>
</dbReference>
<name>A0A2I0KUH5_PUNGR</name>
<evidence type="ECO:0000313" key="3">
    <source>
        <dbReference type="Proteomes" id="UP000233551"/>
    </source>
</evidence>
<evidence type="ECO:0000256" key="1">
    <source>
        <dbReference type="SAM" id="SignalP"/>
    </source>
</evidence>
<reference evidence="2 3" key="1">
    <citation type="submission" date="2017-11" db="EMBL/GenBank/DDBJ databases">
        <title>De-novo sequencing of pomegranate (Punica granatum L.) genome.</title>
        <authorList>
            <person name="Akparov Z."/>
            <person name="Amiraslanov A."/>
            <person name="Hajiyeva S."/>
            <person name="Abbasov M."/>
            <person name="Kaur K."/>
            <person name="Hamwieh A."/>
            <person name="Solovyev V."/>
            <person name="Salamov A."/>
            <person name="Braich B."/>
            <person name="Kosarev P."/>
            <person name="Mahmoud A."/>
            <person name="Hajiyev E."/>
            <person name="Babayeva S."/>
            <person name="Izzatullayeva V."/>
            <person name="Mammadov A."/>
            <person name="Mammadov A."/>
            <person name="Sharifova S."/>
            <person name="Ojaghi J."/>
            <person name="Eynullazada K."/>
            <person name="Bayramov B."/>
            <person name="Abdulazimova A."/>
            <person name="Shahmuradov I."/>
        </authorList>
    </citation>
    <scope>NUCLEOTIDE SEQUENCE [LARGE SCALE GENOMIC DNA]</scope>
    <source>
        <strain evidence="3">cv. AG2017</strain>
        <tissue evidence="2">Leaf</tissue>
    </source>
</reference>
<keyword evidence="1" id="KW-0732">Signal</keyword>
<keyword evidence="3" id="KW-1185">Reference proteome</keyword>
<evidence type="ECO:0000313" key="2">
    <source>
        <dbReference type="EMBL" id="PKI72128.1"/>
    </source>
</evidence>
<sequence length="230" mass="24876">MTVYVHLLICKLCAGLDEVAAESISLFPDSVQLHTHSCLGGALGLGSGCWGCPRSRGCSGPRDGCWVIVVRLGGDVLQSPSCLITRLGKTSVLPKWLMRGSPPIPAHPMVIGPLGLQRAAHKNYPGYIVKRPHGLSHKGFNITTAFYRLEDDLGNCPVYEIRGMRKQEGPEDEKEEPVAGVALIGISEPALRAFGSHGLGVSTFLWECVTDTCERRNLHLSFYDPKVEGG</sequence>